<dbReference type="InterPro" id="IPR045518">
    <property type="entry name" value="2EXR"/>
</dbReference>
<gene>
    <name evidence="2" type="ORF">IFR04_010744</name>
</gene>
<feature type="domain" description="2EXR" evidence="1">
    <location>
        <begin position="39"/>
        <end position="137"/>
    </location>
</feature>
<dbReference type="EMBL" id="JAFJYH010000197">
    <property type="protein sequence ID" value="KAG4416101.1"/>
    <property type="molecule type" value="Genomic_DNA"/>
</dbReference>
<dbReference type="Proteomes" id="UP000664132">
    <property type="component" value="Unassembled WGS sequence"/>
</dbReference>
<name>A0A8H7TAT5_9HELO</name>
<dbReference type="OrthoDB" id="3513892at2759"/>
<evidence type="ECO:0000259" key="1">
    <source>
        <dbReference type="Pfam" id="PF20150"/>
    </source>
</evidence>
<sequence length="279" mass="32755">MPPTTSQRIRGIELDWSEHKSSDGTPFQPTGTRVVIEDFKLFSKLPLEVRRMIWAKCAHFRCMFQIDDSRGHYNANSRKKCTRLYRLSFCMKVGQQVPIMLQVNQESRKEGLRYYIKPFRWIVKVESRYFNPDADVLHLKSPDIAQAFFGHRRQKIRGYCTCPPALSATMETLIPKLRHISIAGWSEVQLQDHLPVNCSAGIFKHLDTFTFEWELVSVIMSLIKWKNFKKIEEILGIEQTVLPGRVTLNFLHYRAMKKFLEVPKIKALRKLRKKRSVDQ</sequence>
<accession>A0A8H7TAT5</accession>
<organism evidence="2 3">
    <name type="scientific">Cadophora malorum</name>
    <dbReference type="NCBI Taxonomy" id="108018"/>
    <lineage>
        <taxon>Eukaryota</taxon>
        <taxon>Fungi</taxon>
        <taxon>Dikarya</taxon>
        <taxon>Ascomycota</taxon>
        <taxon>Pezizomycotina</taxon>
        <taxon>Leotiomycetes</taxon>
        <taxon>Helotiales</taxon>
        <taxon>Ploettnerulaceae</taxon>
        <taxon>Cadophora</taxon>
    </lineage>
</organism>
<comment type="caution">
    <text evidence="2">The sequence shown here is derived from an EMBL/GenBank/DDBJ whole genome shotgun (WGS) entry which is preliminary data.</text>
</comment>
<dbReference type="AlphaFoldDB" id="A0A8H7TAT5"/>
<reference evidence="2" key="1">
    <citation type="submission" date="2021-02" db="EMBL/GenBank/DDBJ databases">
        <title>Genome sequence Cadophora malorum strain M34.</title>
        <authorList>
            <person name="Stefanovic E."/>
            <person name="Vu D."/>
            <person name="Scully C."/>
            <person name="Dijksterhuis J."/>
            <person name="Roader J."/>
            <person name="Houbraken J."/>
        </authorList>
    </citation>
    <scope>NUCLEOTIDE SEQUENCE</scope>
    <source>
        <strain evidence="2">M34</strain>
    </source>
</reference>
<protein>
    <recommendedName>
        <fullName evidence="1">2EXR domain-containing protein</fullName>
    </recommendedName>
</protein>
<evidence type="ECO:0000313" key="2">
    <source>
        <dbReference type="EMBL" id="KAG4416101.1"/>
    </source>
</evidence>
<proteinExistence type="predicted"/>
<dbReference type="PANTHER" id="PTHR35910:SF6">
    <property type="entry name" value="2EXR DOMAIN-CONTAINING PROTEIN"/>
    <property type="match status" value="1"/>
</dbReference>
<dbReference type="PANTHER" id="PTHR35910">
    <property type="entry name" value="2EXR DOMAIN-CONTAINING PROTEIN"/>
    <property type="match status" value="1"/>
</dbReference>
<keyword evidence="3" id="KW-1185">Reference proteome</keyword>
<dbReference type="Pfam" id="PF20150">
    <property type="entry name" value="2EXR"/>
    <property type="match status" value="1"/>
</dbReference>
<evidence type="ECO:0000313" key="3">
    <source>
        <dbReference type="Proteomes" id="UP000664132"/>
    </source>
</evidence>